<feature type="domain" description="PA" evidence="9">
    <location>
        <begin position="164"/>
        <end position="236"/>
    </location>
</feature>
<dbReference type="Gene3D" id="2.60.40.2310">
    <property type="match status" value="1"/>
</dbReference>
<dbReference type="OrthoDB" id="206201at2759"/>
<dbReference type="InterPro" id="IPR046450">
    <property type="entry name" value="PA_dom_sf"/>
</dbReference>
<gene>
    <name evidence="11" type="ORF">J5N97_006542</name>
</gene>
<evidence type="ECO:0000256" key="3">
    <source>
        <dbReference type="ARBA" id="ARBA00022729"/>
    </source>
</evidence>
<dbReference type="Gene3D" id="3.50.30.30">
    <property type="match status" value="1"/>
</dbReference>
<protein>
    <recommendedName>
        <fullName evidence="13">Subtilisin-like protease</fullName>
    </recommendedName>
</protein>
<proteinExistence type="inferred from homology"/>
<dbReference type="GO" id="GO:0006508">
    <property type="term" value="P:proteolysis"/>
    <property type="evidence" value="ECO:0007669"/>
    <property type="project" value="UniProtKB-KW"/>
</dbReference>
<keyword evidence="5" id="KW-0720">Serine protease</keyword>
<dbReference type="Proteomes" id="UP001085076">
    <property type="component" value="Miscellaneous, Linkage group lg01"/>
</dbReference>
<evidence type="ECO:0000313" key="11">
    <source>
        <dbReference type="EMBL" id="KAJ0988186.1"/>
    </source>
</evidence>
<dbReference type="EMBL" id="JAGGNH010000001">
    <property type="protein sequence ID" value="KAJ0988186.1"/>
    <property type="molecule type" value="Genomic_DNA"/>
</dbReference>
<accession>A0A9D5HTP6</accession>
<evidence type="ECO:0000259" key="9">
    <source>
        <dbReference type="Pfam" id="PF02225"/>
    </source>
</evidence>
<comment type="caution">
    <text evidence="11">The sequence shown here is derived from an EMBL/GenBank/DDBJ whole genome shotgun (WGS) entry which is preliminary data.</text>
</comment>
<dbReference type="PROSITE" id="PS00138">
    <property type="entry name" value="SUBTILASE_SER"/>
    <property type="match status" value="1"/>
</dbReference>
<dbReference type="InterPro" id="IPR000209">
    <property type="entry name" value="Peptidase_S8/S53_dom"/>
</dbReference>
<feature type="domain" description="Peptidase S8/S53" evidence="8">
    <location>
        <begin position="13"/>
        <end position="358"/>
    </location>
</feature>
<dbReference type="SUPFAM" id="SSF52743">
    <property type="entry name" value="Subtilisin-like"/>
    <property type="match status" value="1"/>
</dbReference>
<comment type="caution">
    <text evidence="7">Lacks conserved residue(s) required for the propagation of feature annotation.</text>
</comment>
<evidence type="ECO:0008006" key="13">
    <source>
        <dbReference type="Google" id="ProtNLM"/>
    </source>
</evidence>
<keyword evidence="3" id="KW-0732">Signal</keyword>
<keyword evidence="6" id="KW-0325">Glycoprotein</keyword>
<reference evidence="11" key="2">
    <citation type="journal article" date="2022" name="Hortic Res">
        <title>The genome of Dioscorea zingiberensis sheds light on the biosynthesis, origin and evolution of the medicinally important diosgenin saponins.</title>
        <authorList>
            <person name="Li Y."/>
            <person name="Tan C."/>
            <person name="Li Z."/>
            <person name="Guo J."/>
            <person name="Li S."/>
            <person name="Chen X."/>
            <person name="Wang C."/>
            <person name="Dai X."/>
            <person name="Yang H."/>
            <person name="Song W."/>
            <person name="Hou L."/>
            <person name="Xu J."/>
            <person name="Tong Z."/>
            <person name="Xu A."/>
            <person name="Yuan X."/>
            <person name="Wang W."/>
            <person name="Yang Q."/>
            <person name="Chen L."/>
            <person name="Sun Z."/>
            <person name="Wang K."/>
            <person name="Pan B."/>
            <person name="Chen J."/>
            <person name="Bao Y."/>
            <person name="Liu F."/>
            <person name="Qi X."/>
            <person name="Gang D.R."/>
            <person name="Wen J."/>
            <person name="Li J."/>
        </authorList>
    </citation>
    <scope>NUCLEOTIDE SEQUENCE</scope>
    <source>
        <strain evidence="11">Dzin_1.0</strain>
    </source>
</reference>
<name>A0A9D5HTP6_9LILI</name>
<keyword evidence="12" id="KW-1185">Reference proteome</keyword>
<dbReference type="PROSITE" id="PS51892">
    <property type="entry name" value="SUBTILASE"/>
    <property type="match status" value="1"/>
</dbReference>
<reference evidence="11" key="1">
    <citation type="submission" date="2021-03" db="EMBL/GenBank/DDBJ databases">
        <authorList>
            <person name="Li Z."/>
            <person name="Yang C."/>
        </authorList>
    </citation>
    <scope>NUCLEOTIDE SEQUENCE</scope>
    <source>
        <strain evidence="11">Dzin_1.0</strain>
        <tissue evidence="11">Leaf</tissue>
    </source>
</reference>
<feature type="domain" description="Subtilisin-like protease fibronectin type-III" evidence="10">
    <location>
        <begin position="434"/>
        <end position="528"/>
    </location>
</feature>
<dbReference type="PANTHER" id="PTHR10795">
    <property type="entry name" value="PROPROTEIN CONVERTASE SUBTILISIN/KEXIN"/>
    <property type="match status" value="1"/>
</dbReference>
<organism evidence="11 12">
    <name type="scientific">Dioscorea zingiberensis</name>
    <dbReference type="NCBI Taxonomy" id="325984"/>
    <lineage>
        <taxon>Eukaryota</taxon>
        <taxon>Viridiplantae</taxon>
        <taxon>Streptophyta</taxon>
        <taxon>Embryophyta</taxon>
        <taxon>Tracheophyta</taxon>
        <taxon>Spermatophyta</taxon>
        <taxon>Magnoliopsida</taxon>
        <taxon>Liliopsida</taxon>
        <taxon>Dioscoreales</taxon>
        <taxon>Dioscoreaceae</taxon>
        <taxon>Dioscorea</taxon>
    </lineage>
</organism>
<dbReference type="Gene3D" id="3.40.50.200">
    <property type="entry name" value="Peptidase S8/S53 domain"/>
    <property type="match status" value="1"/>
</dbReference>
<keyword evidence="4" id="KW-0378">Hydrolase</keyword>
<dbReference type="GO" id="GO:0004252">
    <property type="term" value="F:serine-type endopeptidase activity"/>
    <property type="evidence" value="ECO:0007669"/>
    <property type="project" value="InterPro"/>
</dbReference>
<evidence type="ECO:0000256" key="4">
    <source>
        <dbReference type="ARBA" id="ARBA00022801"/>
    </source>
</evidence>
<dbReference type="InterPro" id="IPR023828">
    <property type="entry name" value="Peptidase_S8_Ser-AS"/>
</dbReference>
<dbReference type="Pfam" id="PF17766">
    <property type="entry name" value="fn3_6"/>
    <property type="match status" value="1"/>
</dbReference>
<dbReference type="AlphaFoldDB" id="A0A9D5HTP6"/>
<dbReference type="CDD" id="cd02120">
    <property type="entry name" value="PA_subtilisin_like"/>
    <property type="match status" value="1"/>
</dbReference>
<evidence type="ECO:0000256" key="5">
    <source>
        <dbReference type="ARBA" id="ARBA00022825"/>
    </source>
</evidence>
<sequence>MVANASIFGYAEGIAKGGAPRARVAAYKVCWDIGCATADIMKGFDTAIHDGVDVISVSLGGTPGPYLQDGTSISSFHAMSKGIIVVCSAGNDGPTAGSVTNVSPWVITVAASTLDREFPSYISFNNQHIKGQSLSSTVLPEKYYPMINAADAALSNDTAVDAGICLLGTLDPKKVQGKIVVCLRGSNARVQKGEAVLQSGGIGMVLANDEMSGDEIIADPHILPATHITYSDGLKLYSYLNSTKSPLGYISIPKTKINTKPSPTMAAFSSQGPNTVSFEVLKPDITAPGVNVLAAYTKTIGPIPDKFDTRRVPYIIMSGTSMSCPHISGIAALIKAVHPSWSPSRIKSAIMTSAQILDNTGSLIKDSVLNISTPYNYGSGHVAPNRAMNPGLVYDLSITDYLSYLCSFGYNSTYLKAFLGETYSCPKVPMKMEDLNYPSISVPHLVKSNITVTRTLTNVGRPSTYKVAVMEPKDVSVTVKPTVLKFSKKGQKQKYTVTFETTKKGLEGPRFGRIVWSDGKHIVGTPIAAEFLQP</sequence>
<dbReference type="Pfam" id="PF00082">
    <property type="entry name" value="Peptidase_S8"/>
    <property type="match status" value="1"/>
</dbReference>
<evidence type="ECO:0000256" key="2">
    <source>
        <dbReference type="ARBA" id="ARBA00022670"/>
    </source>
</evidence>
<dbReference type="FunFam" id="2.60.40.2310:FF:000001">
    <property type="entry name" value="Subtilisin-like protease SBT1.5"/>
    <property type="match status" value="1"/>
</dbReference>
<dbReference type="Pfam" id="PF02225">
    <property type="entry name" value="PA"/>
    <property type="match status" value="1"/>
</dbReference>
<evidence type="ECO:0000259" key="10">
    <source>
        <dbReference type="Pfam" id="PF17766"/>
    </source>
</evidence>
<comment type="similarity">
    <text evidence="1 7">Belongs to the peptidase S8 family.</text>
</comment>
<dbReference type="InterPro" id="IPR036852">
    <property type="entry name" value="Peptidase_S8/S53_dom_sf"/>
</dbReference>
<evidence type="ECO:0000256" key="6">
    <source>
        <dbReference type="ARBA" id="ARBA00023180"/>
    </source>
</evidence>
<evidence type="ECO:0000313" key="12">
    <source>
        <dbReference type="Proteomes" id="UP001085076"/>
    </source>
</evidence>
<dbReference type="InterPro" id="IPR041469">
    <property type="entry name" value="Subtilisin-like_FN3"/>
</dbReference>
<evidence type="ECO:0000256" key="1">
    <source>
        <dbReference type="ARBA" id="ARBA00011073"/>
    </source>
</evidence>
<dbReference type="FunFam" id="3.50.30.30:FF:000005">
    <property type="entry name" value="subtilisin-like protease SBT1.5"/>
    <property type="match status" value="1"/>
</dbReference>
<evidence type="ECO:0000256" key="7">
    <source>
        <dbReference type="PROSITE-ProRule" id="PRU01240"/>
    </source>
</evidence>
<dbReference type="InterPro" id="IPR003137">
    <property type="entry name" value="PA_domain"/>
</dbReference>
<dbReference type="SUPFAM" id="SSF52025">
    <property type="entry name" value="PA domain"/>
    <property type="match status" value="1"/>
</dbReference>
<keyword evidence="2" id="KW-0645">Protease</keyword>
<evidence type="ECO:0000259" key="8">
    <source>
        <dbReference type="Pfam" id="PF00082"/>
    </source>
</evidence>
<dbReference type="InterPro" id="IPR045051">
    <property type="entry name" value="SBT"/>
</dbReference>